<dbReference type="eggNOG" id="COG1295">
    <property type="taxonomic scope" value="Bacteria"/>
</dbReference>
<evidence type="ECO:0000313" key="8">
    <source>
        <dbReference type="Proteomes" id="UP000183015"/>
    </source>
</evidence>
<evidence type="ECO:0000256" key="4">
    <source>
        <dbReference type="ARBA" id="ARBA00022989"/>
    </source>
</evidence>
<name>A0A1H7MCN0_STRJI</name>
<feature type="transmembrane region" description="Helical" evidence="6">
    <location>
        <begin position="144"/>
        <end position="164"/>
    </location>
</feature>
<keyword evidence="3 6" id="KW-0812">Transmembrane</keyword>
<organism evidence="7 8">
    <name type="scientific">Streptacidiphilus jiangxiensis</name>
    <dbReference type="NCBI Taxonomy" id="235985"/>
    <lineage>
        <taxon>Bacteria</taxon>
        <taxon>Bacillati</taxon>
        <taxon>Actinomycetota</taxon>
        <taxon>Actinomycetes</taxon>
        <taxon>Kitasatosporales</taxon>
        <taxon>Streptomycetaceae</taxon>
        <taxon>Streptacidiphilus</taxon>
    </lineage>
</organism>
<dbReference type="Pfam" id="PF03631">
    <property type="entry name" value="Virul_fac_BrkB"/>
    <property type="match status" value="1"/>
</dbReference>
<comment type="subcellular location">
    <subcellularLocation>
        <location evidence="1">Cell membrane</location>
        <topology evidence="1">Multi-pass membrane protein</topology>
    </subcellularLocation>
</comment>
<sequence length="305" mass="32600">MDKLTRMPLIGPVVAWVTRTRAYRVYEHFNDVGSNRLAGAVTFFGFLALFPLLTVALAVAAAILTDSRVNELQQKIGEQIPGLSKQLNLHDVAANAATVGLVSGVILLISGLGWVDTARVSIRTSWYLPIEPGNVVVRKAWDTLVLIGLGLVGAVSLGASTAAGSLTGQVAKWLGLDHSTAGQVTLGIVAFALAVCVDLMVFAYLLVGLPRIFGQPRKVVLQAALLGAVGFEILKQALAAYVAGVATKSVYGAFGTPIALLLWINFMCRWLLYCVAWTATWDPAAAKSRARDRARETLEKVDEDL</sequence>
<evidence type="ECO:0000256" key="3">
    <source>
        <dbReference type="ARBA" id="ARBA00022692"/>
    </source>
</evidence>
<dbReference type="InterPro" id="IPR017039">
    <property type="entry name" value="Virul_fac_BrkB"/>
</dbReference>
<accession>A0A1H7MCN0</accession>
<dbReference type="GO" id="GO:0005886">
    <property type="term" value="C:plasma membrane"/>
    <property type="evidence" value="ECO:0007669"/>
    <property type="project" value="UniProtKB-SubCell"/>
</dbReference>
<feature type="transmembrane region" description="Helical" evidence="6">
    <location>
        <begin position="250"/>
        <end position="272"/>
    </location>
</feature>
<feature type="transmembrane region" description="Helical" evidence="6">
    <location>
        <begin position="219"/>
        <end position="244"/>
    </location>
</feature>
<evidence type="ECO:0000256" key="2">
    <source>
        <dbReference type="ARBA" id="ARBA00022475"/>
    </source>
</evidence>
<dbReference type="OrthoDB" id="4127374at2"/>
<keyword evidence="8" id="KW-1185">Reference proteome</keyword>
<dbReference type="Proteomes" id="UP000183015">
    <property type="component" value="Unassembled WGS sequence"/>
</dbReference>
<dbReference type="PIRSF" id="PIRSF035875">
    <property type="entry name" value="RNase_BN"/>
    <property type="match status" value="1"/>
</dbReference>
<feature type="transmembrane region" description="Helical" evidence="6">
    <location>
        <begin position="37"/>
        <end position="64"/>
    </location>
</feature>
<keyword evidence="5 6" id="KW-0472">Membrane</keyword>
<keyword evidence="4 6" id="KW-1133">Transmembrane helix</keyword>
<dbReference type="PANTHER" id="PTHR30213:SF1">
    <property type="entry name" value="INNER MEMBRANE PROTEIN YHJD"/>
    <property type="match status" value="1"/>
</dbReference>
<reference evidence="8" key="1">
    <citation type="submission" date="2016-10" db="EMBL/GenBank/DDBJ databases">
        <authorList>
            <person name="Varghese N."/>
        </authorList>
    </citation>
    <scope>NUCLEOTIDE SEQUENCE [LARGE SCALE GENOMIC DNA]</scope>
    <source>
        <strain evidence="8">DSM 45096 / BCRC 16803 / CGMCC 4.1857 / CIP 109030 / JCM 12277 / KCTC 19219 / NBRC 100920 / 33214</strain>
    </source>
</reference>
<gene>
    <name evidence="7" type="ORF">SAMN05414137_105308</name>
</gene>
<evidence type="ECO:0000256" key="6">
    <source>
        <dbReference type="SAM" id="Phobius"/>
    </source>
</evidence>
<keyword evidence="2" id="KW-1003">Cell membrane</keyword>
<dbReference type="PANTHER" id="PTHR30213">
    <property type="entry name" value="INNER MEMBRANE PROTEIN YHJD"/>
    <property type="match status" value="1"/>
</dbReference>
<dbReference type="EMBL" id="FOAZ01000005">
    <property type="protein sequence ID" value="SEL08953.1"/>
    <property type="molecule type" value="Genomic_DNA"/>
</dbReference>
<feature type="transmembrane region" description="Helical" evidence="6">
    <location>
        <begin position="92"/>
        <end position="115"/>
    </location>
</feature>
<evidence type="ECO:0000256" key="1">
    <source>
        <dbReference type="ARBA" id="ARBA00004651"/>
    </source>
</evidence>
<dbReference type="AlphaFoldDB" id="A0A1H7MCN0"/>
<protein>
    <submittedName>
        <fullName evidence="7">Membrane protein</fullName>
    </submittedName>
</protein>
<evidence type="ECO:0000256" key="5">
    <source>
        <dbReference type="ARBA" id="ARBA00023136"/>
    </source>
</evidence>
<evidence type="ECO:0000313" key="7">
    <source>
        <dbReference type="EMBL" id="SEL08953.1"/>
    </source>
</evidence>
<proteinExistence type="predicted"/>
<dbReference type="STRING" id="235985.SAMN05414137_105308"/>
<feature type="transmembrane region" description="Helical" evidence="6">
    <location>
        <begin position="184"/>
        <end position="207"/>
    </location>
</feature>
<dbReference type="RefSeq" id="WP_042456439.1">
    <property type="nucleotide sequence ID" value="NZ_BBPN01000042.1"/>
</dbReference>